<name>A0ACA9M044_9GLOM</name>
<organism evidence="1 2">
    <name type="scientific">Racocetra persica</name>
    <dbReference type="NCBI Taxonomy" id="160502"/>
    <lineage>
        <taxon>Eukaryota</taxon>
        <taxon>Fungi</taxon>
        <taxon>Fungi incertae sedis</taxon>
        <taxon>Mucoromycota</taxon>
        <taxon>Glomeromycotina</taxon>
        <taxon>Glomeromycetes</taxon>
        <taxon>Diversisporales</taxon>
        <taxon>Gigasporaceae</taxon>
        <taxon>Racocetra</taxon>
    </lineage>
</organism>
<proteinExistence type="predicted"/>
<dbReference type="Proteomes" id="UP000789920">
    <property type="component" value="Unassembled WGS sequence"/>
</dbReference>
<evidence type="ECO:0000313" key="1">
    <source>
        <dbReference type="EMBL" id="CAG8558499.1"/>
    </source>
</evidence>
<evidence type="ECO:0000313" key="2">
    <source>
        <dbReference type="Proteomes" id="UP000789920"/>
    </source>
</evidence>
<accession>A0ACA9M044</accession>
<sequence>MPRKGLSAKTKETIQKKSAIQDEFQTVDTRRRSKRLCKSQNIAVTISQEKSKTTPISIDSHNSEVDSVQSEVNSVQTEVNSTSILPNQYNTQAVNLELNNNVLNNNVLDKPQPQDTTDPISSLTHSHEEQSPSWMNTFLDDDENNYATKQLLLQFPILAFSSYNLFYQDATVFEIATFIADHPNILSMANMIYRSKQTKWNQSSTSKELLLGELSTLSDQSIKESTLEARLRIWLEELKCLFLRNRNLSQTTFDHLVAMVLPSSKLADDDFQQLLEKSKSLFSEFHYTLNKDLKNLANEYTKNTSNYDTNVLDENGLNRYIDYDVTKKVLQKYLTSTRESEFIEITRDTLKRFIQAAFKLHVIHIHKESQREYSSYKRVLEDIKNLNSITLSLDIPTRGKSDILRSCSV</sequence>
<protein>
    <submittedName>
        <fullName evidence="1">16132_t:CDS:1</fullName>
    </submittedName>
</protein>
<gene>
    <name evidence="1" type="ORF">RPERSI_LOCUS4262</name>
</gene>
<comment type="caution">
    <text evidence="1">The sequence shown here is derived from an EMBL/GenBank/DDBJ whole genome shotgun (WGS) entry which is preliminary data.</text>
</comment>
<reference evidence="1" key="1">
    <citation type="submission" date="2021-06" db="EMBL/GenBank/DDBJ databases">
        <authorList>
            <person name="Kallberg Y."/>
            <person name="Tangrot J."/>
            <person name="Rosling A."/>
        </authorList>
    </citation>
    <scope>NUCLEOTIDE SEQUENCE</scope>
    <source>
        <strain evidence="1">MA461A</strain>
    </source>
</reference>
<dbReference type="EMBL" id="CAJVQC010005771">
    <property type="protein sequence ID" value="CAG8558499.1"/>
    <property type="molecule type" value="Genomic_DNA"/>
</dbReference>
<keyword evidence="2" id="KW-1185">Reference proteome</keyword>